<gene>
    <name evidence="2" type="ORF">PB01_15980</name>
</gene>
<evidence type="ECO:0000256" key="1">
    <source>
        <dbReference type="SAM" id="Phobius"/>
    </source>
</evidence>
<dbReference type="EMBL" id="CP031223">
    <property type="protein sequence ID" value="QFG00190.1"/>
    <property type="molecule type" value="Genomic_DNA"/>
</dbReference>
<sequence>MRKKWSPYVWNLLWVVGLIALLLISNELGLKIRYHVATTFHMLPITWYYAFAAFVIGVYISLLFINVRAVKWNWPLIICVTVPCFIIAFYYPVTYTIVQTTASDPGNFSVPIPIWLMNINFVGILGIPSLVAGLTLMVGMFEHYGNQK</sequence>
<organism evidence="2 3">
    <name type="scientific">Psychrobacillus glaciei</name>
    <dbReference type="NCBI Taxonomy" id="2283160"/>
    <lineage>
        <taxon>Bacteria</taxon>
        <taxon>Bacillati</taxon>
        <taxon>Bacillota</taxon>
        <taxon>Bacilli</taxon>
        <taxon>Bacillales</taxon>
        <taxon>Bacillaceae</taxon>
        <taxon>Psychrobacillus</taxon>
    </lineage>
</organism>
<dbReference type="KEGG" id="psyo:PB01_15980"/>
<name>A0A5J6SRC4_9BACI</name>
<dbReference type="OrthoDB" id="2455358at2"/>
<reference evidence="2 3" key="1">
    <citation type="submission" date="2018-07" db="EMBL/GenBank/DDBJ databases">
        <title>Complete genome sequence of Psychrobacillus sp. PB01, isolated from iceberg, and comparative genome analysis of Psychrobacillus strains.</title>
        <authorList>
            <person name="Lee P.C."/>
        </authorList>
    </citation>
    <scope>NUCLEOTIDE SEQUENCE [LARGE SCALE GENOMIC DNA]</scope>
    <source>
        <strain evidence="2 3">PB01</strain>
    </source>
</reference>
<protein>
    <submittedName>
        <fullName evidence="2">Uncharacterized protein</fullName>
    </submittedName>
</protein>
<keyword evidence="1" id="KW-0472">Membrane</keyword>
<accession>A0A5J6SRC4</accession>
<dbReference type="Proteomes" id="UP000325517">
    <property type="component" value="Chromosome"/>
</dbReference>
<dbReference type="AlphaFoldDB" id="A0A5J6SRC4"/>
<evidence type="ECO:0000313" key="2">
    <source>
        <dbReference type="EMBL" id="QFG00190.1"/>
    </source>
</evidence>
<keyword evidence="1" id="KW-0812">Transmembrane</keyword>
<feature type="transmembrane region" description="Helical" evidence="1">
    <location>
        <begin position="45"/>
        <end position="65"/>
    </location>
</feature>
<feature type="transmembrane region" description="Helical" evidence="1">
    <location>
        <begin position="112"/>
        <end position="138"/>
    </location>
</feature>
<proteinExistence type="predicted"/>
<keyword evidence="1" id="KW-1133">Transmembrane helix</keyword>
<dbReference type="RefSeq" id="WP_151701076.1">
    <property type="nucleotide sequence ID" value="NZ_CP031223.1"/>
</dbReference>
<evidence type="ECO:0000313" key="3">
    <source>
        <dbReference type="Proteomes" id="UP000325517"/>
    </source>
</evidence>
<keyword evidence="3" id="KW-1185">Reference proteome</keyword>
<feature type="transmembrane region" description="Helical" evidence="1">
    <location>
        <begin position="72"/>
        <end position="92"/>
    </location>
</feature>